<protein>
    <submittedName>
        <fullName evidence="2">Uncharacterized protein</fullName>
    </submittedName>
</protein>
<feature type="region of interest" description="Disordered" evidence="1">
    <location>
        <begin position="31"/>
        <end position="61"/>
    </location>
</feature>
<keyword evidence="3" id="KW-1185">Reference proteome</keyword>
<organism evidence="2 3">
    <name type="scientific">Olpidium bornovanus</name>
    <dbReference type="NCBI Taxonomy" id="278681"/>
    <lineage>
        <taxon>Eukaryota</taxon>
        <taxon>Fungi</taxon>
        <taxon>Fungi incertae sedis</taxon>
        <taxon>Olpidiomycota</taxon>
        <taxon>Olpidiomycotina</taxon>
        <taxon>Olpidiomycetes</taxon>
        <taxon>Olpidiales</taxon>
        <taxon>Olpidiaceae</taxon>
        <taxon>Olpidium</taxon>
    </lineage>
</organism>
<evidence type="ECO:0000313" key="3">
    <source>
        <dbReference type="Proteomes" id="UP000673691"/>
    </source>
</evidence>
<accession>A0A8H8A2I9</accession>
<sequence length="86" mass="9268">MAFVKGENASHDDVVRRSRFSTHVRVAGGDNERRRRNCSDTEGLELESGAAGVSTRRGTGGSAAAAIPLRREPVCRRRSLARGGVF</sequence>
<reference evidence="2 3" key="1">
    <citation type="journal article" name="Sci. Rep.">
        <title>Genome-scale phylogenetic analyses confirm Olpidium as the closest living zoosporic fungus to the non-flagellated, terrestrial fungi.</title>
        <authorList>
            <person name="Chang Y."/>
            <person name="Rochon D."/>
            <person name="Sekimoto S."/>
            <person name="Wang Y."/>
            <person name="Chovatia M."/>
            <person name="Sandor L."/>
            <person name="Salamov A."/>
            <person name="Grigoriev I.V."/>
            <person name="Stajich J.E."/>
            <person name="Spatafora J.W."/>
        </authorList>
    </citation>
    <scope>NUCLEOTIDE SEQUENCE [LARGE SCALE GENOMIC DNA]</scope>
    <source>
        <strain evidence="2">S191</strain>
    </source>
</reference>
<proteinExistence type="predicted"/>
<evidence type="ECO:0000256" key="1">
    <source>
        <dbReference type="SAM" id="MobiDB-lite"/>
    </source>
</evidence>
<gene>
    <name evidence="2" type="ORF">BJ554DRAFT_8443</name>
</gene>
<dbReference type="AlphaFoldDB" id="A0A8H8A2I9"/>
<dbReference type="Proteomes" id="UP000673691">
    <property type="component" value="Unassembled WGS sequence"/>
</dbReference>
<name>A0A8H8A2I9_9FUNG</name>
<evidence type="ECO:0000313" key="2">
    <source>
        <dbReference type="EMBL" id="KAG5463785.1"/>
    </source>
</evidence>
<comment type="caution">
    <text evidence="2">The sequence shown here is derived from an EMBL/GenBank/DDBJ whole genome shotgun (WGS) entry which is preliminary data.</text>
</comment>
<dbReference type="EMBL" id="JAEFCI010000079">
    <property type="protein sequence ID" value="KAG5463785.1"/>
    <property type="molecule type" value="Genomic_DNA"/>
</dbReference>